<dbReference type="InterPro" id="IPR044068">
    <property type="entry name" value="CB"/>
</dbReference>
<evidence type="ECO:0000256" key="2">
    <source>
        <dbReference type="ARBA" id="ARBA00023125"/>
    </source>
</evidence>
<keyword evidence="2 4" id="KW-0238">DNA-binding</keyword>
<accession>A0A7W3LJW9</accession>
<dbReference type="GO" id="GO:0003677">
    <property type="term" value="F:DNA binding"/>
    <property type="evidence" value="ECO:0007669"/>
    <property type="project" value="UniProtKB-UniRule"/>
</dbReference>
<dbReference type="Gene3D" id="1.10.443.10">
    <property type="entry name" value="Intergrase catalytic core"/>
    <property type="match status" value="1"/>
</dbReference>
<dbReference type="Proteomes" id="UP000572680">
    <property type="component" value="Unassembled WGS sequence"/>
</dbReference>
<keyword evidence="8" id="KW-1185">Reference proteome</keyword>
<dbReference type="InterPro" id="IPR050090">
    <property type="entry name" value="Tyrosine_recombinase_XerCD"/>
</dbReference>
<name>A0A7W3LJW9_ACTNM</name>
<dbReference type="InterPro" id="IPR013762">
    <property type="entry name" value="Integrase-like_cat_sf"/>
</dbReference>
<sequence length="381" mass="42515">MAKILIGKYEGSIYKEGNGYTGALELGIGPNGKRNRLKRKGRTKTAVTDKLKKAVKDLEEGVKPDPHYYLRNAVTDFLTAFSKSGKAPNTIETYRSLIDNQIIPFIGGIRLEDLTADDVETWLNGRSEHLTTSSLGIAHSILKRSIRRAARRDKVGRNVAELVDTPEGKPGRPSRSLSLEQAKAVLAEAAKPTHRLGAYVILAIVSGLRTEELRTLRWSALDLDKATVYVLRADRHKGETKTRLSRRGLGVADMAVEALRAHRTRQAAEKLKAGEAYQDNDLVFCQEDGRPYAAHQVRRRFRHVLTAAGLNAAEWCPRELRHTFVSIMSDQGVPIEKISVLVGHRDTKTTETIYRHQLRPEIREGAEHMNVIFGSKADRSA</sequence>
<evidence type="ECO:0000256" key="1">
    <source>
        <dbReference type="ARBA" id="ARBA00022908"/>
    </source>
</evidence>
<dbReference type="Pfam" id="PF14659">
    <property type="entry name" value="Phage_int_SAM_3"/>
    <property type="match status" value="1"/>
</dbReference>
<feature type="domain" description="Tyr recombinase" evidence="5">
    <location>
        <begin position="172"/>
        <end position="367"/>
    </location>
</feature>
<comment type="caution">
    <text evidence="7">The sequence shown here is derived from an EMBL/GenBank/DDBJ whole genome shotgun (WGS) entry which is preliminary data.</text>
</comment>
<keyword evidence="3" id="KW-0233">DNA recombination</keyword>
<dbReference type="Gene3D" id="1.10.150.130">
    <property type="match status" value="1"/>
</dbReference>
<dbReference type="InterPro" id="IPR002104">
    <property type="entry name" value="Integrase_catalytic"/>
</dbReference>
<protein>
    <submittedName>
        <fullName evidence="7">Integrase</fullName>
    </submittedName>
</protein>
<dbReference type="Pfam" id="PF00589">
    <property type="entry name" value="Phage_integrase"/>
    <property type="match status" value="1"/>
</dbReference>
<dbReference type="RefSeq" id="WP_182841911.1">
    <property type="nucleotide sequence ID" value="NZ_BAAALP010000013.1"/>
</dbReference>
<evidence type="ECO:0000313" key="8">
    <source>
        <dbReference type="Proteomes" id="UP000572680"/>
    </source>
</evidence>
<dbReference type="InterPro" id="IPR011010">
    <property type="entry name" value="DNA_brk_join_enz"/>
</dbReference>
<dbReference type="EMBL" id="JACJIA010000001">
    <property type="protein sequence ID" value="MBA8949492.1"/>
    <property type="molecule type" value="Genomic_DNA"/>
</dbReference>
<evidence type="ECO:0000256" key="4">
    <source>
        <dbReference type="PROSITE-ProRule" id="PRU01248"/>
    </source>
</evidence>
<organism evidence="7 8">
    <name type="scientific">Actinomadura namibiensis</name>
    <dbReference type="NCBI Taxonomy" id="182080"/>
    <lineage>
        <taxon>Bacteria</taxon>
        <taxon>Bacillati</taxon>
        <taxon>Actinomycetota</taxon>
        <taxon>Actinomycetes</taxon>
        <taxon>Streptosporangiales</taxon>
        <taxon>Thermomonosporaceae</taxon>
        <taxon>Actinomadura</taxon>
    </lineage>
</organism>
<dbReference type="CDD" id="cd01189">
    <property type="entry name" value="INT_ICEBs1_C_like"/>
    <property type="match status" value="1"/>
</dbReference>
<dbReference type="PROSITE" id="PS51900">
    <property type="entry name" value="CB"/>
    <property type="match status" value="1"/>
</dbReference>
<dbReference type="GO" id="GO:0006310">
    <property type="term" value="P:DNA recombination"/>
    <property type="evidence" value="ECO:0007669"/>
    <property type="project" value="UniProtKB-KW"/>
</dbReference>
<evidence type="ECO:0000259" key="5">
    <source>
        <dbReference type="PROSITE" id="PS51898"/>
    </source>
</evidence>
<dbReference type="GO" id="GO:0015074">
    <property type="term" value="P:DNA integration"/>
    <property type="evidence" value="ECO:0007669"/>
    <property type="project" value="UniProtKB-KW"/>
</dbReference>
<dbReference type="PANTHER" id="PTHR30349">
    <property type="entry name" value="PHAGE INTEGRASE-RELATED"/>
    <property type="match status" value="1"/>
</dbReference>
<dbReference type="InterPro" id="IPR004107">
    <property type="entry name" value="Integrase_SAM-like_N"/>
</dbReference>
<keyword evidence="1" id="KW-0229">DNA integration</keyword>
<evidence type="ECO:0000259" key="6">
    <source>
        <dbReference type="PROSITE" id="PS51900"/>
    </source>
</evidence>
<dbReference type="AlphaFoldDB" id="A0A7W3LJW9"/>
<feature type="domain" description="Core-binding (CB)" evidence="6">
    <location>
        <begin position="72"/>
        <end position="150"/>
    </location>
</feature>
<evidence type="ECO:0000313" key="7">
    <source>
        <dbReference type="EMBL" id="MBA8949492.1"/>
    </source>
</evidence>
<dbReference type="PANTHER" id="PTHR30349:SF91">
    <property type="entry name" value="INTA PROTEIN"/>
    <property type="match status" value="1"/>
</dbReference>
<gene>
    <name evidence="7" type="ORF">HNR61_001090</name>
</gene>
<dbReference type="SUPFAM" id="SSF56349">
    <property type="entry name" value="DNA breaking-rejoining enzymes"/>
    <property type="match status" value="1"/>
</dbReference>
<dbReference type="InterPro" id="IPR010998">
    <property type="entry name" value="Integrase_recombinase_N"/>
</dbReference>
<evidence type="ECO:0000256" key="3">
    <source>
        <dbReference type="ARBA" id="ARBA00023172"/>
    </source>
</evidence>
<proteinExistence type="predicted"/>
<reference evidence="7 8" key="1">
    <citation type="submission" date="2020-08" db="EMBL/GenBank/DDBJ databases">
        <title>Genomic Encyclopedia of Type Strains, Phase IV (KMG-IV): sequencing the most valuable type-strain genomes for metagenomic binning, comparative biology and taxonomic classification.</title>
        <authorList>
            <person name="Goeker M."/>
        </authorList>
    </citation>
    <scope>NUCLEOTIDE SEQUENCE [LARGE SCALE GENOMIC DNA]</scope>
    <source>
        <strain evidence="7 8">DSM 44197</strain>
    </source>
</reference>
<dbReference type="PROSITE" id="PS51898">
    <property type="entry name" value="TYR_RECOMBINASE"/>
    <property type="match status" value="1"/>
</dbReference>